<evidence type="ECO:0000313" key="2">
    <source>
        <dbReference type="Proteomes" id="UP001057452"/>
    </source>
</evidence>
<name>A0ACB9XT23_CHAAC</name>
<keyword evidence="2" id="KW-1185">Reference proteome</keyword>
<organism evidence="1 2">
    <name type="scientific">Chaenocephalus aceratus</name>
    <name type="common">Blackfin icefish</name>
    <name type="synonym">Chaenichthys aceratus</name>
    <dbReference type="NCBI Taxonomy" id="36190"/>
    <lineage>
        <taxon>Eukaryota</taxon>
        <taxon>Metazoa</taxon>
        <taxon>Chordata</taxon>
        <taxon>Craniata</taxon>
        <taxon>Vertebrata</taxon>
        <taxon>Euteleostomi</taxon>
        <taxon>Actinopterygii</taxon>
        <taxon>Neopterygii</taxon>
        <taxon>Teleostei</taxon>
        <taxon>Neoteleostei</taxon>
        <taxon>Acanthomorphata</taxon>
        <taxon>Eupercaria</taxon>
        <taxon>Perciformes</taxon>
        <taxon>Notothenioidei</taxon>
        <taxon>Channichthyidae</taxon>
        <taxon>Chaenocephalus</taxon>
    </lineage>
</organism>
<protein>
    <submittedName>
        <fullName evidence="1">Uncharacterized protein</fullName>
    </submittedName>
</protein>
<feature type="non-terminal residue" evidence="1">
    <location>
        <position position="91"/>
    </location>
</feature>
<accession>A0ACB9XT23</accession>
<reference evidence="1" key="1">
    <citation type="submission" date="2022-05" db="EMBL/GenBank/DDBJ databases">
        <title>Chromosome-level genome of Chaenocephalus aceratus.</title>
        <authorList>
            <person name="Park H."/>
        </authorList>
    </citation>
    <scope>NUCLEOTIDE SEQUENCE</scope>
    <source>
        <strain evidence="1">KU_202001</strain>
    </source>
</reference>
<sequence length="91" mass="9644">INIAEPIAATLILSSFSCYLCIPSLPKDIHSSTSPTALLSRMIMDSPGRHAERQQGETMAVGTDGGKGGKREREGEEEQGEGGVAVLLNFN</sequence>
<dbReference type="Proteomes" id="UP001057452">
    <property type="component" value="Chromosome 3"/>
</dbReference>
<proteinExistence type="predicted"/>
<gene>
    <name evidence="1" type="ORF">KUCAC02_002221</name>
</gene>
<dbReference type="EMBL" id="CM043787">
    <property type="protein sequence ID" value="KAI4830602.1"/>
    <property type="molecule type" value="Genomic_DNA"/>
</dbReference>
<comment type="caution">
    <text evidence="1">The sequence shown here is derived from an EMBL/GenBank/DDBJ whole genome shotgun (WGS) entry which is preliminary data.</text>
</comment>
<feature type="non-terminal residue" evidence="1">
    <location>
        <position position="1"/>
    </location>
</feature>
<evidence type="ECO:0000313" key="1">
    <source>
        <dbReference type="EMBL" id="KAI4830602.1"/>
    </source>
</evidence>